<keyword evidence="7" id="KW-1185">Reference proteome</keyword>
<name>A0ABT9ZP01_9BACI</name>
<dbReference type="PANTHER" id="PTHR30061:SF50">
    <property type="entry name" value="MALTOSE_MALTODEXTRIN-BINDING PERIPLASMIC PROTEIN"/>
    <property type="match status" value="1"/>
</dbReference>
<dbReference type="InterPro" id="IPR006059">
    <property type="entry name" value="SBP"/>
</dbReference>
<reference evidence="6 7" key="1">
    <citation type="submission" date="2023-07" db="EMBL/GenBank/DDBJ databases">
        <title>Genomic Encyclopedia of Type Strains, Phase IV (KMG-IV): sequencing the most valuable type-strain genomes for metagenomic binning, comparative biology and taxonomic classification.</title>
        <authorList>
            <person name="Goeker M."/>
        </authorList>
    </citation>
    <scope>NUCLEOTIDE SEQUENCE [LARGE SCALE GENOMIC DNA]</scope>
    <source>
        <strain evidence="6 7">DSM 9768</strain>
    </source>
</reference>
<comment type="caution">
    <text evidence="6">The sequence shown here is derived from an EMBL/GenBank/DDBJ whole genome shotgun (WGS) entry which is preliminary data.</text>
</comment>
<dbReference type="Pfam" id="PF01547">
    <property type="entry name" value="SBP_bac_1"/>
    <property type="match status" value="1"/>
</dbReference>
<organism evidence="6 7">
    <name type="scientific">Evansella vedderi</name>
    <dbReference type="NCBI Taxonomy" id="38282"/>
    <lineage>
        <taxon>Bacteria</taxon>
        <taxon>Bacillati</taxon>
        <taxon>Bacillota</taxon>
        <taxon>Bacilli</taxon>
        <taxon>Bacillales</taxon>
        <taxon>Bacillaceae</taxon>
        <taxon>Evansella</taxon>
    </lineage>
</organism>
<comment type="similarity">
    <text evidence="1">Belongs to the bacterial solute-binding protein 1 family.</text>
</comment>
<dbReference type="PANTHER" id="PTHR30061">
    <property type="entry name" value="MALTOSE-BINDING PERIPLASMIC PROTEIN"/>
    <property type="match status" value="1"/>
</dbReference>
<gene>
    <name evidence="6" type="ORF">J2S74_000037</name>
</gene>
<evidence type="ECO:0000256" key="2">
    <source>
        <dbReference type="ARBA" id="ARBA00022448"/>
    </source>
</evidence>
<evidence type="ECO:0000256" key="3">
    <source>
        <dbReference type="ARBA" id="ARBA00022729"/>
    </source>
</evidence>
<proteinExistence type="inferred from homology"/>
<feature type="region of interest" description="Disordered" evidence="4">
    <location>
        <begin position="25"/>
        <end position="46"/>
    </location>
</feature>
<accession>A0ABT9ZP01</accession>
<keyword evidence="2" id="KW-0813">Transport</keyword>
<evidence type="ECO:0000313" key="7">
    <source>
        <dbReference type="Proteomes" id="UP001230005"/>
    </source>
</evidence>
<feature type="chain" id="PRO_5047021482" evidence="5">
    <location>
        <begin position="20"/>
        <end position="144"/>
    </location>
</feature>
<dbReference type="EMBL" id="JAUSUG010000001">
    <property type="protein sequence ID" value="MDQ0252665.1"/>
    <property type="molecule type" value="Genomic_DNA"/>
</dbReference>
<protein>
    <submittedName>
        <fullName evidence="6">ABC-type glycerol-3-phosphate transport system substrate-binding protein</fullName>
    </submittedName>
</protein>
<dbReference type="PROSITE" id="PS51257">
    <property type="entry name" value="PROKAR_LIPOPROTEIN"/>
    <property type="match status" value="1"/>
</dbReference>
<evidence type="ECO:0000256" key="5">
    <source>
        <dbReference type="SAM" id="SignalP"/>
    </source>
</evidence>
<sequence length="144" mass="16153">MKKLFTLLTCFFTAIALLAACGETPESTEASKTKDENESEGVTSSEEEVTIRAWVMGTDEYWRSYHDDLVERFMEEYPGIKVELDYIPWGEGENQLITSAANNTLPDVSTIAGRWTAQMVAMNAVEPLDGYFDQEFAVEFVEAA</sequence>
<evidence type="ECO:0000256" key="4">
    <source>
        <dbReference type="SAM" id="MobiDB-lite"/>
    </source>
</evidence>
<feature type="signal peptide" evidence="5">
    <location>
        <begin position="1"/>
        <end position="19"/>
    </location>
</feature>
<keyword evidence="3 5" id="KW-0732">Signal</keyword>
<evidence type="ECO:0000256" key="1">
    <source>
        <dbReference type="ARBA" id="ARBA00008520"/>
    </source>
</evidence>
<dbReference type="Proteomes" id="UP001230005">
    <property type="component" value="Unassembled WGS sequence"/>
</dbReference>
<dbReference type="SUPFAM" id="SSF53850">
    <property type="entry name" value="Periplasmic binding protein-like II"/>
    <property type="match status" value="1"/>
</dbReference>
<evidence type="ECO:0000313" key="6">
    <source>
        <dbReference type="EMBL" id="MDQ0252665.1"/>
    </source>
</evidence>
<dbReference type="Gene3D" id="3.40.190.10">
    <property type="entry name" value="Periplasmic binding protein-like II"/>
    <property type="match status" value="1"/>
</dbReference>